<dbReference type="Pfam" id="PF04179">
    <property type="entry name" value="Init_tRNA_PT"/>
    <property type="match status" value="1"/>
</dbReference>
<dbReference type="InterPro" id="IPR033449">
    <property type="entry name" value="Rit1_N"/>
</dbReference>
<comment type="caution">
    <text evidence="3">The sequence shown here is derived from an EMBL/GenBank/DDBJ whole genome shotgun (WGS) entry which is preliminary data.</text>
</comment>
<dbReference type="PIRSF" id="PIRSF007747">
    <property type="entry name" value="Ribosyl_Ptfrase"/>
    <property type="match status" value="1"/>
</dbReference>
<reference evidence="3 4" key="1">
    <citation type="submission" date="2024-07" db="EMBL/GenBank/DDBJ databases">
        <title>Draft sequence of the Neodothiora populina.</title>
        <authorList>
            <person name="Drown D.D."/>
            <person name="Schuette U.S."/>
            <person name="Buechlein A.B."/>
            <person name="Rusch D.R."/>
            <person name="Winton L.W."/>
            <person name="Adams G.A."/>
        </authorList>
    </citation>
    <scope>NUCLEOTIDE SEQUENCE [LARGE SCALE GENOMIC DNA]</scope>
    <source>
        <strain evidence="3 4">CPC 39397</strain>
    </source>
</reference>
<dbReference type="Proteomes" id="UP001562354">
    <property type="component" value="Unassembled WGS sequence"/>
</dbReference>
<dbReference type="GeneID" id="95976676"/>
<gene>
    <name evidence="3" type="ORF">AAFC00_002974</name>
</gene>
<dbReference type="PANTHER" id="PTHR31811">
    <property type="entry name" value="TRNA A64-2'-O-RIBOSYLPHOSPHATE TRANSFERASE"/>
    <property type="match status" value="1"/>
</dbReference>
<evidence type="ECO:0008006" key="5">
    <source>
        <dbReference type="Google" id="ProtNLM"/>
    </source>
</evidence>
<dbReference type="PANTHER" id="PTHR31811:SF0">
    <property type="entry name" value="TRNA A64-2'-O-RIBOSYLPHOSPHATE TRANSFERASE"/>
    <property type="match status" value="1"/>
</dbReference>
<name>A0ABR3P8U8_9PEZI</name>
<dbReference type="EMBL" id="JBFMKM010000012">
    <property type="protein sequence ID" value="KAL1302598.1"/>
    <property type="molecule type" value="Genomic_DNA"/>
</dbReference>
<dbReference type="InterPro" id="IPR007306">
    <property type="entry name" value="Rit1"/>
</dbReference>
<dbReference type="InterPro" id="IPR033421">
    <property type="entry name" value="Rit1_DUSP-like"/>
</dbReference>
<protein>
    <recommendedName>
        <fullName evidence="5">Initiator tRNA phosphoribosyl transferase</fullName>
    </recommendedName>
</protein>
<dbReference type="RefSeq" id="XP_069198874.1">
    <property type="nucleotide sequence ID" value="XM_069342372.1"/>
</dbReference>
<organism evidence="3 4">
    <name type="scientific">Neodothiora populina</name>
    <dbReference type="NCBI Taxonomy" id="2781224"/>
    <lineage>
        <taxon>Eukaryota</taxon>
        <taxon>Fungi</taxon>
        <taxon>Dikarya</taxon>
        <taxon>Ascomycota</taxon>
        <taxon>Pezizomycotina</taxon>
        <taxon>Dothideomycetes</taxon>
        <taxon>Dothideomycetidae</taxon>
        <taxon>Dothideales</taxon>
        <taxon>Dothioraceae</taxon>
        <taxon>Neodothiora</taxon>
    </lineage>
</organism>
<proteinExistence type="predicted"/>
<feature type="domain" description="Rit1 DUSP-like" evidence="1">
    <location>
        <begin position="346"/>
        <end position="475"/>
    </location>
</feature>
<feature type="domain" description="Rit1 N-terminal" evidence="2">
    <location>
        <begin position="29"/>
        <end position="285"/>
    </location>
</feature>
<sequence>MTSTTQPLQISDLIFSNSKTDFNKLLGDLKRSTLSLQNRLRSIEQDASFVSAVAEAYGLPLIANERCGSWYIPPGAKDGSAYFKSTDGHMSQWSFSLRRLNLQVLEVVSRRGGCIIVDSTRRGKSMPDALSKTVPIWTCVMNRFLFPEATDFHDLRTPPNVIGASEHTQIASRIPAFVEAVSGLGLDVKLLKTQLKKPLRPIWVTQDSTLPLETPVFEDFYPIVCCTSSRRVPGGEASEGGYIQGAGDDAESWAHGLTPPLFWEHRDDLVKLSEEDLPGFIEQLVNAAGISQTDKESSILIKPTRFLHLGTLEYAESITSAAAFDIVITASQSSSASLEKVFKTRYLNLACTPGKLGSRTLRHELNNLHPFLSTHLPTLSQAARENDKSPVTQPKILVACPTGKDHSVGVALALLCLLCDHDGKFRGADHVSTERDAKSVDMSKQVIKQRLSWISVTAPEANPSRTTLQSVNAFLLG</sequence>
<keyword evidence="4" id="KW-1185">Reference proteome</keyword>
<evidence type="ECO:0000313" key="3">
    <source>
        <dbReference type="EMBL" id="KAL1302598.1"/>
    </source>
</evidence>
<evidence type="ECO:0000313" key="4">
    <source>
        <dbReference type="Proteomes" id="UP001562354"/>
    </source>
</evidence>
<dbReference type="Pfam" id="PF17184">
    <property type="entry name" value="Rit1_C"/>
    <property type="match status" value="1"/>
</dbReference>
<evidence type="ECO:0000259" key="2">
    <source>
        <dbReference type="Pfam" id="PF17184"/>
    </source>
</evidence>
<evidence type="ECO:0000259" key="1">
    <source>
        <dbReference type="Pfam" id="PF04179"/>
    </source>
</evidence>
<accession>A0ABR3P8U8</accession>